<name>A0A3L8S5N0_CHLGU</name>
<reference evidence="2 3" key="1">
    <citation type="journal article" date="2018" name="Proc. R. Soc. B">
        <title>A non-coding region near Follistatin controls head colour polymorphism in the Gouldian finch.</title>
        <authorList>
            <person name="Toomey M.B."/>
            <person name="Marques C.I."/>
            <person name="Andrade P."/>
            <person name="Araujo P.M."/>
            <person name="Sabatino S."/>
            <person name="Gazda M.A."/>
            <person name="Afonso S."/>
            <person name="Lopes R.J."/>
            <person name="Corbo J.C."/>
            <person name="Carneiro M."/>
        </authorList>
    </citation>
    <scope>NUCLEOTIDE SEQUENCE [LARGE SCALE GENOMIC DNA]</scope>
    <source>
        <strain evidence="2">Red01</strain>
        <tissue evidence="2">Muscle</tissue>
    </source>
</reference>
<feature type="region of interest" description="Disordered" evidence="1">
    <location>
        <begin position="180"/>
        <end position="199"/>
    </location>
</feature>
<dbReference type="AlphaFoldDB" id="A0A3L8S5N0"/>
<evidence type="ECO:0000313" key="3">
    <source>
        <dbReference type="Proteomes" id="UP000276834"/>
    </source>
</evidence>
<comment type="caution">
    <text evidence="2">The sequence shown here is derived from an EMBL/GenBank/DDBJ whole genome shotgun (WGS) entry which is preliminary data.</text>
</comment>
<dbReference type="EMBL" id="QUSF01000055">
    <property type="protein sequence ID" value="RLV97556.1"/>
    <property type="molecule type" value="Genomic_DNA"/>
</dbReference>
<accession>A0A3L8S5N0</accession>
<evidence type="ECO:0000256" key="1">
    <source>
        <dbReference type="SAM" id="MobiDB-lite"/>
    </source>
</evidence>
<sequence length="199" mass="21407">MTEVKQSLGGQAEQAARSRTANLPLALQSPVPLEGLAARAGQKLINLASLNSHHKLRLSWACETDTFPKAGIMTAQALEHLSPQGRENQSWDSCAQKSCRGHAVQIFLQLLPNLRSVRAQAVREAEPGRDSREQPCPELHCPPPLALPGPLLCVTITETNSTLSEKSTLSPQSLLMKETVQGAEEGKQTSVNSSGAEML</sequence>
<proteinExistence type="predicted"/>
<gene>
    <name evidence="2" type="ORF">DV515_00011637</name>
</gene>
<dbReference type="Proteomes" id="UP000276834">
    <property type="component" value="Unassembled WGS sequence"/>
</dbReference>
<evidence type="ECO:0000313" key="2">
    <source>
        <dbReference type="EMBL" id="RLV97556.1"/>
    </source>
</evidence>
<organism evidence="2 3">
    <name type="scientific">Chloebia gouldiae</name>
    <name type="common">Gouldian finch</name>
    <name type="synonym">Erythrura gouldiae</name>
    <dbReference type="NCBI Taxonomy" id="44316"/>
    <lineage>
        <taxon>Eukaryota</taxon>
        <taxon>Metazoa</taxon>
        <taxon>Chordata</taxon>
        <taxon>Craniata</taxon>
        <taxon>Vertebrata</taxon>
        <taxon>Euteleostomi</taxon>
        <taxon>Archelosauria</taxon>
        <taxon>Archosauria</taxon>
        <taxon>Dinosauria</taxon>
        <taxon>Saurischia</taxon>
        <taxon>Theropoda</taxon>
        <taxon>Coelurosauria</taxon>
        <taxon>Aves</taxon>
        <taxon>Neognathae</taxon>
        <taxon>Neoaves</taxon>
        <taxon>Telluraves</taxon>
        <taxon>Australaves</taxon>
        <taxon>Passeriformes</taxon>
        <taxon>Passeroidea</taxon>
        <taxon>Passeridae</taxon>
        <taxon>Chloebia</taxon>
    </lineage>
</organism>
<keyword evidence="3" id="KW-1185">Reference proteome</keyword>
<feature type="compositionally biased region" description="Polar residues" evidence="1">
    <location>
        <begin position="188"/>
        <end position="199"/>
    </location>
</feature>
<protein>
    <submittedName>
        <fullName evidence="2">Uncharacterized protein</fullName>
    </submittedName>
</protein>